<dbReference type="PROSITE" id="PS50262">
    <property type="entry name" value="G_PROTEIN_RECEP_F1_2"/>
    <property type="match status" value="1"/>
</dbReference>
<evidence type="ECO:0000256" key="2">
    <source>
        <dbReference type="ARBA" id="ARBA00022692"/>
    </source>
</evidence>
<accession>A0AAU9WGD9</accession>
<feature type="transmembrane region" description="Helical" evidence="8">
    <location>
        <begin position="172"/>
        <end position="194"/>
    </location>
</feature>
<dbReference type="SUPFAM" id="SSF81321">
    <property type="entry name" value="Family A G protein-coupled receptor-like"/>
    <property type="match status" value="1"/>
</dbReference>
<dbReference type="InterPro" id="IPR017452">
    <property type="entry name" value="GPCR_Rhodpsn_7TM"/>
</dbReference>
<name>A0AAU9WGD9_9CNID</name>
<dbReference type="CDD" id="cd14969">
    <property type="entry name" value="7tmA_Opsins_type2_animals"/>
    <property type="match status" value="1"/>
</dbReference>
<feature type="domain" description="G-protein coupled receptors family 1 profile" evidence="9">
    <location>
        <begin position="25"/>
        <end position="282"/>
    </location>
</feature>
<dbReference type="EMBL" id="CALNXJ010000014">
    <property type="protein sequence ID" value="CAH3114020.1"/>
    <property type="molecule type" value="Genomic_DNA"/>
</dbReference>
<dbReference type="PANTHER" id="PTHR24240">
    <property type="entry name" value="OPSIN"/>
    <property type="match status" value="1"/>
</dbReference>
<feature type="transmembrane region" description="Helical" evidence="8">
    <location>
        <begin position="86"/>
        <end position="104"/>
    </location>
</feature>
<dbReference type="AlphaFoldDB" id="A0AAU9WGD9"/>
<evidence type="ECO:0000256" key="3">
    <source>
        <dbReference type="ARBA" id="ARBA00022989"/>
    </source>
</evidence>
<evidence type="ECO:0000313" key="11">
    <source>
        <dbReference type="Proteomes" id="UP001159428"/>
    </source>
</evidence>
<protein>
    <recommendedName>
        <fullName evidence="9">G-protein coupled receptors family 1 profile domain-containing protein</fullName>
    </recommendedName>
</protein>
<evidence type="ECO:0000313" key="10">
    <source>
        <dbReference type="EMBL" id="CAH3114020.1"/>
    </source>
</evidence>
<evidence type="ECO:0000256" key="8">
    <source>
        <dbReference type="SAM" id="Phobius"/>
    </source>
</evidence>
<dbReference type="InterPro" id="IPR000276">
    <property type="entry name" value="GPCR_Rhodpsn"/>
</dbReference>
<reference evidence="10 11" key="1">
    <citation type="submission" date="2022-05" db="EMBL/GenBank/DDBJ databases">
        <authorList>
            <consortium name="Genoscope - CEA"/>
            <person name="William W."/>
        </authorList>
    </citation>
    <scope>NUCLEOTIDE SEQUENCE [LARGE SCALE GENOMIC DNA]</scope>
</reference>
<gene>
    <name evidence="10" type="ORF">PMEA_00006001</name>
</gene>
<evidence type="ECO:0000256" key="6">
    <source>
        <dbReference type="ARBA" id="ARBA00023170"/>
    </source>
</evidence>
<evidence type="ECO:0000259" key="9">
    <source>
        <dbReference type="PROSITE" id="PS50262"/>
    </source>
</evidence>
<keyword evidence="5 8" id="KW-0472">Membrane</keyword>
<comment type="subcellular location">
    <subcellularLocation>
        <location evidence="1">Membrane</location>
        <topology evidence="1">Multi-pass membrane protein</topology>
    </subcellularLocation>
</comment>
<dbReference type="GO" id="GO:0016020">
    <property type="term" value="C:membrane"/>
    <property type="evidence" value="ECO:0007669"/>
    <property type="project" value="UniProtKB-SubCell"/>
</dbReference>
<sequence>MYAINTWDTIFLVIEFVVCLLGIVFNGLVILTICRSIHHLSSPSYLILSIAISDFISCSVAVPFSIARHFREGWPFGMAGCKAHAFMIFLFALVSITHLANISAGKYLNITRSLYKNSYFSKRQILLVILASWIFSLGFSIAPLLGWSRYGLEGTNATCSIKWESTRGGDKAYFGIVFIACYVFPIAVITFSYYKIHKVSRGIVRTSSQIGCIGLTMTQALLRKHRKSAMYYLAIIIAFMVSWSPYAVVSFLAVIGRKVHPIAASTCSVFAKISFILNPILYAIFSRKFRRRMVRVVPMTRPNREVRPTTCVQNSATLAL</sequence>
<organism evidence="10 11">
    <name type="scientific">Pocillopora meandrina</name>
    <dbReference type="NCBI Taxonomy" id="46732"/>
    <lineage>
        <taxon>Eukaryota</taxon>
        <taxon>Metazoa</taxon>
        <taxon>Cnidaria</taxon>
        <taxon>Anthozoa</taxon>
        <taxon>Hexacorallia</taxon>
        <taxon>Scleractinia</taxon>
        <taxon>Astrocoeniina</taxon>
        <taxon>Pocilloporidae</taxon>
        <taxon>Pocillopora</taxon>
    </lineage>
</organism>
<evidence type="ECO:0000256" key="1">
    <source>
        <dbReference type="ARBA" id="ARBA00004141"/>
    </source>
</evidence>
<keyword evidence="3 8" id="KW-1133">Transmembrane helix</keyword>
<keyword evidence="4" id="KW-0297">G-protein coupled receptor</keyword>
<feature type="transmembrane region" description="Helical" evidence="8">
    <location>
        <begin position="12"/>
        <end position="33"/>
    </location>
</feature>
<proteinExistence type="predicted"/>
<keyword evidence="7" id="KW-0807">Transducer</keyword>
<feature type="transmembrane region" description="Helical" evidence="8">
    <location>
        <begin position="231"/>
        <end position="256"/>
    </location>
</feature>
<dbReference type="Pfam" id="PF00001">
    <property type="entry name" value="7tm_1"/>
    <property type="match status" value="1"/>
</dbReference>
<keyword evidence="11" id="KW-1185">Reference proteome</keyword>
<evidence type="ECO:0000256" key="4">
    <source>
        <dbReference type="ARBA" id="ARBA00023040"/>
    </source>
</evidence>
<keyword evidence="6" id="KW-0675">Receptor</keyword>
<dbReference type="InterPro" id="IPR050125">
    <property type="entry name" value="GPCR_opsins"/>
</dbReference>
<dbReference type="Proteomes" id="UP001159428">
    <property type="component" value="Unassembled WGS sequence"/>
</dbReference>
<dbReference type="Gene3D" id="1.20.1070.10">
    <property type="entry name" value="Rhodopsin 7-helix transmembrane proteins"/>
    <property type="match status" value="1"/>
</dbReference>
<keyword evidence="2 8" id="KW-0812">Transmembrane</keyword>
<evidence type="ECO:0000256" key="5">
    <source>
        <dbReference type="ARBA" id="ARBA00023136"/>
    </source>
</evidence>
<feature type="transmembrane region" description="Helical" evidence="8">
    <location>
        <begin position="262"/>
        <end position="285"/>
    </location>
</feature>
<evidence type="ECO:0000256" key="7">
    <source>
        <dbReference type="ARBA" id="ARBA00023224"/>
    </source>
</evidence>
<dbReference type="PRINTS" id="PR00237">
    <property type="entry name" value="GPCRRHODOPSN"/>
</dbReference>
<comment type="caution">
    <text evidence="10">The sequence shown here is derived from an EMBL/GenBank/DDBJ whole genome shotgun (WGS) entry which is preliminary data.</text>
</comment>
<dbReference type="GO" id="GO:0004930">
    <property type="term" value="F:G protein-coupled receptor activity"/>
    <property type="evidence" value="ECO:0007669"/>
    <property type="project" value="UniProtKB-KW"/>
</dbReference>
<feature type="transmembrane region" description="Helical" evidence="8">
    <location>
        <begin position="125"/>
        <end position="145"/>
    </location>
</feature>
<feature type="transmembrane region" description="Helical" evidence="8">
    <location>
        <begin position="45"/>
        <end position="66"/>
    </location>
</feature>